<reference evidence="2" key="1">
    <citation type="journal article" date="2019" name="Int. J. Syst. Evol. Microbiol.">
        <title>The Global Catalogue of Microorganisms (GCM) 10K type strain sequencing project: providing services to taxonomists for standard genome sequencing and annotation.</title>
        <authorList>
            <consortium name="The Broad Institute Genomics Platform"/>
            <consortium name="The Broad Institute Genome Sequencing Center for Infectious Disease"/>
            <person name="Wu L."/>
            <person name="Ma J."/>
        </authorList>
    </citation>
    <scope>NUCLEOTIDE SEQUENCE [LARGE SCALE GENOMIC DNA]</scope>
    <source>
        <strain evidence="2">JCM 17106</strain>
    </source>
</reference>
<protein>
    <recommendedName>
        <fullName evidence="3">DUF3800 domain-containing protein</fullName>
    </recommendedName>
</protein>
<proteinExistence type="predicted"/>
<evidence type="ECO:0000313" key="1">
    <source>
        <dbReference type="EMBL" id="GAA3523415.1"/>
    </source>
</evidence>
<comment type="caution">
    <text evidence="1">The sequence shown here is derived from an EMBL/GenBank/DDBJ whole genome shotgun (WGS) entry which is preliminary data.</text>
</comment>
<accession>A0ABP6UVG6</accession>
<dbReference type="EMBL" id="BAABCW010000035">
    <property type="protein sequence ID" value="GAA3523415.1"/>
    <property type="molecule type" value="Genomic_DNA"/>
</dbReference>
<gene>
    <name evidence="1" type="ORF">GCM10022393_42840</name>
</gene>
<evidence type="ECO:0000313" key="2">
    <source>
        <dbReference type="Proteomes" id="UP001500459"/>
    </source>
</evidence>
<organism evidence="1 2">
    <name type="scientific">Aquimarina addita</name>
    <dbReference type="NCBI Taxonomy" id="870485"/>
    <lineage>
        <taxon>Bacteria</taxon>
        <taxon>Pseudomonadati</taxon>
        <taxon>Bacteroidota</taxon>
        <taxon>Flavobacteriia</taxon>
        <taxon>Flavobacteriales</taxon>
        <taxon>Flavobacteriaceae</taxon>
        <taxon>Aquimarina</taxon>
    </lineage>
</organism>
<name>A0ABP6UVG6_9FLAO</name>
<sequence length="319" mass="37667">MIIAIDETGDFSSKSELKSFFVAVLLQQQNGKLALKKQQYELWLETIPKEKFNSKNEIKGSDLNEEELFQFTEMVYTKEPCIINQVVYFSPSENPEELMKSIKKTEVESIQKLVDLAKEKNKPHWEKFYKKLSIWHKNAKKMNYQHFMKLILLRRLINQTFENAIGISIILEMVEDSDSFNLLNLKYKIDKDFIKGQEANQFWKELLRNSFQSFNEKNPLPALDEWQEKGHPFLEKYKGKSETVLFFTELFRENCDFLESDENWEIQIADITGIIFNRYFNKNKAQKAFENLNKCVSNQNITELKLSNTTDVLTESNSL</sequence>
<dbReference type="Proteomes" id="UP001500459">
    <property type="component" value="Unassembled WGS sequence"/>
</dbReference>
<evidence type="ECO:0008006" key="3">
    <source>
        <dbReference type="Google" id="ProtNLM"/>
    </source>
</evidence>
<dbReference type="RefSeq" id="WP_344930970.1">
    <property type="nucleotide sequence ID" value="NZ_BAABCW010000035.1"/>
</dbReference>
<keyword evidence="2" id="KW-1185">Reference proteome</keyword>